<dbReference type="AlphaFoldDB" id="A0A1H3DDR0"/>
<gene>
    <name evidence="12" type="ORF">SAMN04487960_11246</name>
</gene>
<feature type="transmembrane region" description="Helical" evidence="11">
    <location>
        <begin position="15"/>
        <end position="40"/>
    </location>
</feature>
<dbReference type="GO" id="GO:0015628">
    <property type="term" value="P:protein secretion by the type II secretion system"/>
    <property type="evidence" value="ECO:0007669"/>
    <property type="project" value="InterPro"/>
</dbReference>
<evidence type="ECO:0000256" key="1">
    <source>
        <dbReference type="ARBA" id="ARBA00004533"/>
    </source>
</evidence>
<dbReference type="RefSeq" id="WP_091817184.1">
    <property type="nucleotide sequence ID" value="NZ_FNNE01000012.1"/>
</dbReference>
<name>A0A1H3DDR0_9GAMM</name>
<keyword evidence="11" id="KW-1133">Transmembrane helix</keyword>
<keyword evidence="9 11" id="KW-0472">Membrane</keyword>
<evidence type="ECO:0000256" key="6">
    <source>
        <dbReference type="ARBA" id="ARBA00022519"/>
    </source>
</evidence>
<evidence type="ECO:0000256" key="8">
    <source>
        <dbReference type="ARBA" id="ARBA00022927"/>
    </source>
</evidence>
<keyword evidence="8" id="KW-0653">Protein transport</keyword>
<dbReference type="Pfam" id="PF01203">
    <property type="entry name" value="T2SSN"/>
    <property type="match status" value="1"/>
</dbReference>
<evidence type="ECO:0000256" key="2">
    <source>
        <dbReference type="ARBA" id="ARBA00007208"/>
    </source>
</evidence>
<keyword evidence="13" id="KW-1185">Reference proteome</keyword>
<proteinExistence type="inferred from homology"/>
<organism evidence="12 13">
    <name type="scientific">Marinobacter mobilis</name>
    <dbReference type="NCBI Taxonomy" id="488533"/>
    <lineage>
        <taxon>Bacteria</taxon>
        <taxon>Pseudomonadati</taxon>
        <taxon>Pseudomonadota</taxon>
        <taxon>Gammaproteobacteria</taxon>
        <taxon>Pseudomonadales</taxon>
        <taxon>Marinobacteraceae</taxon>
        <taxon>Marinobacter</taxon>
    </lineage>
</organism>
<evidence type="ECO:0000256" key="10">
    <source>
        <dbReference type="ARBA" id="ARBA00030772"/>
    </source>
</evidence>
<dbReference type="Proteomes" id="UP000199675">
    <property type="component" value="Unassembled WGS sequence"/>
</dbReference>
<dbReference type="GO" id="GO:0005886">
    <property type="term" value="C:plasma membrane"/>
    <property type="evidence" value="ECO:0007669"/>
    <property type="project" value="UniProtKB-SubCell"/>
</dbReference>
<evidence type="ECO:0000256" key="11">
    <source>
        <dbReference type="SAM" id="Phobius"/>
    </source>
</evidence>
<dbReference type="STRING" id="488533.SAMN04487960_11246"/>
<evidence type="ECO:0000256" key="7">
    <source>
        <dbReference type="ARBA" id="ARBA00022692"/>
    </source>
</evidence>
<dbReference type="GO" id="GO:0015627">
    <property type="term" value="C:type II protein secretion system complex"/>
    <property type="evidence" value="ECO:0007669"/>
    <property type="project" value="InterPro"/>
</dbReference>
<dbReference type="OrthoDB" id="6359046at2"/>
<protein>
    <recommendedName>
        <fullName evidence="3">Type II secretion system protein N</fullName>
    </recommendedName>
    <alternativeName>
        <fullName evidence="10">General secretion pathway protein N</fullName>
    </alternativeName>
</protein>
<evidence type="ECO:0000256" key="3">
    <source>
        <dbReference type="ARBA" id="ARBA00021563"/>
    </source>
</evidence>
<evidence type="ECO:0000256" key="5">
    <source>
        <dbReference type="ARBA" id="ARBA00022475"/>
    </source>
</evidence>
<reference evidence="12 13" key="1">
    <citation type="submission" date="2016-10" db="EMBL/GenBank/DDBJ databases">
        <authorList>
            <person name="de Groot N.N."/>
        </authorList>
    </citation>
    <scope>NUCLEOTIDE SEQUENCE [LARGE SCALE GENOMIC DNA]</scope>
    <source>
        <strain evidence="12 13">CGMCC 1.7059</strain>
    </source>
</reference>
<keyword evidence="7 11" id="KW-0812">Transmembrane</keyword>
<evidence type="ECO:0000256" key="4">
    <source>
        <dbReference type="ARBA" id="ARBA00022448"/>
    </source>
</evidence>
<accession>A0A1H3DDR0</accession>
<keyword evidence="5" id="KW-1003">Cell membrane</keyword>
<comment type="similarity">
    <text evidence="2">Belongs to the GSP N family.</text>
</comment>
<evidence type="ECO:0000313" key="13">
    <source>
        <dbReference type="Proteomes" id="UP000199675"/>
    </source>
</evidence>
<keyword evidence="6" id="KW-0997">Cell inner membrane</keyword>
<evidence type="ECO:0000256" key="9">
    <source>
        <dbReference type="ARBA" id="ARBA00023136"/>
    </source>
</evidence>
<dbReference type="InterPro" id="IPR022792">
    <property type="entry name" value="T2SS_protein-GspN"/>
</dbReference>
<sequence length="262" mass="28040">MNQASQRAFLRPGKLILLLILGLITYLVALLIWIPAGWLWQQAAGYVALPPQVRVQAVSGTLWNGAAALRVQGRDVRADWQLGWPSGAGLPLDLSLETRSSRLQGEVLVGADGSVALDASGQVHVAEFEDLIRQSGGAMLDGDVIIDRLTVTWADNRLAQARGNGHWPGGLVTWPMGTGYQSASFPAMGAVLSQNPDGVTLAISQQGQQEPAAEADVLRSGLLRIRVYKRLIDLAGQPWSGAANPGDVVFRVEQPLLPGVRF</sequence>
<dbReference type="EMBL" id="FNNE01000012">
    <property type="protein sequence ID" value="SDX64526.1"/>
    <property type="molecule type" value="Genomic_DNA"/>
</dbReference>
<comment type="subcellular location">
    <subcellularLocation>
        <location evidence="1">Cell inner membrane</location>
    </subcellularLocation>
</comment>
<keyword evidence="4" id="KW-0813">Transport</keyword>
<evidence type="ECO:0000313" key="12">
    <source>
        <dbReference type="EMBL" id="SDX64526.1"/>
    </source>
</evidence>